<dbReference type="InterPro" id="IPR036412">
    <property type="entry name" value="HAD-like_sf"/>
</dbReference>
<sequence>MPLPGVARADLAGVSLHVRKRSPWLYGYVWPFAVLYLAWFLVVFVHFEAWRAIDLEGADAAEAAAADARLPADEYLGDVLNATAAGVSGGSSDALLATSDEPPRVRSTEELALEYGLLALFGLVFANILTVLACEWSVDVKIRMTCSPASDIYSATLVKATPLPNSGAAELVPLLFKQSLSSATARPDVMFVFQKTQFVYDAEKNQFGTVDLPIGRPLSFYRAARGLSDETEVERTERKYGPNKFDIPIPPFSQLFKEHATAPFFVFQVFCVLLWCLDEYWYYSVFTLVMLVVFEATVVQQRLRNLRELRQMRLKRYQIYVFRDRKWRQIPSDRILPGDLCSFTRHQDDTAMPCDALLLSGTCIVNEAMLTGESVPQMKEPVHPTAEDLLDIERGSKVSLVFGGTKIVQHAAAEERTEDKYHAPDGGCVGYALRTGFNTSQGKLVRTILFSTERVTANTLESFMFILFLLIFAIAASVYVWIYGAESNPDRSTYKLLLECILIITSVVPPELPMELSLAVNSSLIALAKFAIFCTEPFRIPLAGKVDICCFDKTGTLTSNDLIVEGVAGISATNPEEILAVGDSPDHTTHVLVTCHSLMHVDDGLVGDPMERATLLAANWNLTKGDVAIPKKSNKRQTLKILQRHHFSSALKRMSAVCSLDLEGQLSVVVTVKGAPEMIAGMLEQVPDFYEETHKAFARRGARVLALAYKKLRDVSQHAAKDIPREQLECGLTFAGFLILRCPLKPDSQAALKMIADASHLMVMITGDNPLTACHVARDVHIASKPLLILGGGDADLHAEAGECTWQSVDEKEGFPLAQLLPGNSDRARILAKYDLCVTGSGLKHVLTSDPRVFNGMLPFIHVFARVTPDQKEAIVVAMKNAGYVTLMCGDGTNDVGALKQAQVGIALLDGTPESLAKERERLRALARERARKMAEDMAARWGAARPRATLPNGTAAPELTPRQQQQQQQMANASKAMSDMMPDMEDAEVPLVKLGDASIASPFTSKLNSVMAVCHIIRQGRCTLVTTLQMFRILALNCLISAYSLSVLYLDGVRLGDVQATAQGMLLAGCFLFISRSQPAEKLSKQRPLPNIFNPYMLLTVLCQFAVHLACLMFVVYEAKLLSHESDAVRRKHDKKFEPSILNSAVYIIAMCMQISTVTVNYQGRPFMQGLSENKPLRIAIMISFGIIVATVSGLFPEVASGLQIVEFDAEFRAKLIGALVVDLGVTFSLDRLLGAIFNRNVPRFVTY</sequence>
<dbReference type="PRINTS" id="PR00119">
    <property type="entry name" value="CATATPASE"/>
</dbReference>
<dbReference type="Proteomes" id="UP000008743">
    <property type="component" value="Unassembled WGS sequence"/>
</dbReference>
<feature type="domain" description="P5A-ATPase transmembrane helical hairpin" evidence="16">
    <location>
        <begin position="113"/>
        <end position="149"/>
    </location>
</feature>
<dbReference type="InterPro" id="IPR057255">
    <property type="entry name" value="2TM_P5A-ATPase"/>
</dbReference>
<dbReference type="SUPFAM" id="SSF81653">
    <property type="entry name" value="Calcium ATPase, transduction domain A"/>
    <property type="match status" value="1"/>
</dbReference>
<feature type="transmembrane region" description="Helical" evidence="14">
    <location>
        <begin position="1177"/>
        <end position="1197"/>
    </location>
</feature>
<dbReference type="AlphaFoldDB" id="A0A0D2WQU4"/>
<dbReference type="InterPro" id="IPR018303">
    <property type="entry name" value="ATPase_P-typ_P_site"/>
</dbReference>
<evidence type="ECO:0000256" key="8">
    <source>
        <dbReference type="ARBA" id="ARBA00022840"/>
    </source>
</evidence>
<dbReference type="PANTHER" id="PTHR45630:SF7">
    <property type="entry name" value="ENDOPLASMIC RETICULUM TRANSMEMBRANE HELIX TRANSLOCASE"/>
    <property type="match status" value="1"/>
</dbReference>
<feature type="transmembrane region" description="Helical" evidence="14">
    <location>
        <begin position="1217"/>
        <end position="1235"/>
    </location>
</feature>
<dbReference type="Gene3D" id="2.70.150.10">
    <property type="entry name" value="Calcium-transporting ATPase, cytoplasmic transduction domain A"/>
    <property type="match status" value="1"/>
</dbReference>
<dbReference type="GO" id="GO:0019829">
    <property type="term" value="F:ATPase-coupled monoatomic cation transmembrane transporter activity"/>
    <property type="evidence" value="ECO:0007669"/>
    <property type="project" value="TreeGrafter"/>
</dbReference>
<dbReference type="SUPFAM" id="SSF56784">
    <property type="entry name" value="HAD-like"/>
    <property type="match status" value="1"/>
</dbReference>
<accession>A0A0D2WQU4</accession>
<dbReference type="NCBIfam" id="TIGR01494">
    <property type="entry name" value="ATPase_P-type"/>
    <property type="match status" value="1"/>
</dbReference>
<dbReference type="PROSITE" id="PS01229">
    <property type="entry name" value="COF_2"/>
    <property type="match status" value="1"/>
</dbReference>
<dbReference type="GO" id="GO:0005524">
    <property type="term" value="F:ATP binding"/>
    <property type="evidence" value="ECO:0007669"/>
    <property type="project" value="UniProtKB-KW"/>
</dbReference>
<evidence type="ECO:0000256" key="9">
    <source>
        <dbReference type="ARBA" id="ARBA00022842"/>
    </source>
</evidence>
<feature type="transmembrane region" description="Helical" evidence="14">
    <location>
        <begin position="25"/>
        <end position="47"/>
    </location>
</feature>
<evidence type="ECO:0000259" key="16">
    <source>
        <dbReference type="Pfam" id="PF23143"/>
    </source>
</evidence>
<evidence type="ECO:0000256" key="14">
    <source>
        <dbReference type="SAM" id="Phobius"/>
    </source>
</evidence>
<dbReference type="InterPro" id="IPR059000">
    <property type="entry name" value="ATPase_P-type_domA"/>
</dbReference>
<keyword evidence="12 14" id="KW-0472">Membrane</keyword>
<dbReference type="Pfam" id="PF23143">
    <property type="entry name" value="2TM_P5A-ATPase"/>
    <property type="match status" value="1"/>
</dbReference>
<dbReference type="OMA" id="QKTKYVW"/>
<dbReference type="InterPro" id="IPR006544">
    <property type="entry name" value="P-type_TPase_V"/>
</dbReference>
<feature type="region of interest" description="Disordered" evidence="13">
    <location>
        <begin position="947"/>
        <end position="976"/>
    </location>
</feature>
<feature type="domain" description="P-type ATPase A" evidence="15">
    <location>
        <begin position="319"/>
        <end position="447"/>
    </location>
</feature>
<comment type="subcellular location">
    <subcellularLocation>
        <location evidence="1">Endoplasmic reticulum membrane</location>
        <topology evidence="1">Multi-pass membrane protein</topology>
    </subcellularLocation>
</comment>
<keyword evidence="18" id="KW-1185">Reference proteome</keyword>
<evidence type="ECO:0000256" key="4">
    <source>
        <dbReference type="ARBA" id="ARBA00022692"/>
    </source>
</evidence>
<dbReference type="NCBIfam" id="TIGR01657">
    <property type="entry name" value="P-ATPase-V"/>
    <property type="match status" value="1"/>
</dbReference>
<dbReference type="InterPro" id="IPR044492">
    <property type="entry name" value="P_typ_ATPase_HD_dom"/>
</dbReference>
<feature type="transmembrane region" description="Helical" evidence="14">
    <location>
        <begin position="463"/>
        <end position="482"/>
    </location>
</feature>
<dbReference type="FunFam" id="3.40.50.1000:FF:000056">
    <property type="entry name" value="Cation-transporting ATPase"/>
    <property type="match status" value="1"/>
</dbReference>
<feature type="transmembrane region" description="Helical" evidence="14">
    <location>
        <begin position="281"/>
        <end position="303"/>
    </location>
</feature>
<dbReference type="eggNOG" id="KOG0209">
    <property type="taxonomic scope" value="Eukaryota"/>
</dbReference>
<dbReference type="PhylomeDB" id="A0A0D2WQU4"/>
<evidence type="ECO:0000256" key="12">
    <source>
        <dbReference type="ARBA" id="ARBA00023136"/>
    </source>
</evidence>
<dbReference type="GO" id="GO:0046872">
    <property type="term" value="F:metal ion binding"/>
    <property type="evidence" value="ECO:0007669"/>
    <property type="project" value="UniProtKB-KW"/>
</dbReference>
<dbReference type="CDD" id="cd07543">
    <property type="entry name" value="P-type_ATPase_cation"/>
    <property type="match status" value="1"/>
</dbReference>
<dbReference type="SUPFAM" id="SSF81665">
    <property type="entry name" value="Calcium ATPase, transmembrane domain M"/>
    <property type="match status" value="1"/>
</dbReference>
<dbReference type="SUPFAM" id="SSF81660">
    <property type="entry name" value="Metal cation-transporting ATPase, ATP-binding domain N"/>
    <property type="match status" value="1"/>
</dbReference>
<dbReference type="Pfam" id="PF00122">
    <property type="entry name" value="E1-E2_ATPase"/>
    <property type="match status" value="1"/>
</dbReference>
<evidence type="ECO:0000256" key="7">
    <source>
        <dbReference type="ARBA" id="ARBA00022824"/>
    </source>
</evidence>
<proteinExistence type="inferred from homology"/>
<keyword evidence="4 14" id="KW-0812">Transmembrane</keyword>
<dbReference type="InterPro" id="IPR023214">
    <property type="entry name" value="HAD_sf"/>
</dbReference>
<gene>
    <name evidence="17" type="ORF">CAOG_004235</name>
</gene>
<dbReference type="Pfam" id="PF13246">
    <property type="entry name" value="Cation_ATPase"/>
    <property type="match status" value="1"/>
</dbReference>
<feature type="transmembrane region" description="Helical" evidence="14">
    <location>
        <begin position="1146"/>
        <end position="1165"/>
    </location>
</feature>
<dbReference type="SFLD" id="SFLDG00002">
    <property type="entry name" value="C1.7:_P-type_atpase_like"/>
    <property type="match status" value="1"/>
</dbReference>
<keyword evidence="11 14" id="KW-1133">Transmembrane helix</keyword>
<keyword evidence="10" id="KW-1278">Translocase</keyword>
<keyword evidence="6" id="KW-0547">Nucleotide-binding</keyword>
<evidence type="ECO:0000256" key="2">
    <source>
        <dbReference type="ARBA" id="ARBA00006000"/>
    </source>
</evidence>
<evidence type="ECO:0000256" key="1">
    <source>
        <dbReference type="ARBA" id="ARBA00004477"/>
    </source>
</evidence>
<evidence type="ECO:0000313" key="18">
    <source>
        <dbReference type="Proteomes" id="UP000008743"/>
    </source>
</evidence>
<evidence type="ECO:0000259" key="15">
    <source>
        <dbReference type="Pfam" id="PF00122"/>
    </source>
</evidence>
<dbReference type="InParanoid" id="A0A0D2WQU4"/>
<dbReference type="GO" id="GO:0006874">
    <property type="term" value="P:intracellular calcium ion homeostasis"/>
    <property type="evidence" value="ECO:0007669"/>
    <property type="project" value="TreeGrafter"/>
</dbReference>
<dbReference type="EMBL" id="KE346365">
    <property type="protein sequence ID" value="KJE93443.1"/>
    <property type="molecule type" value="Genomic_DNA"/>
</dbReference>
<dbReference type="InterPro" id="IPR047820">
    <property type="entry name" value="P5A-type_ATPase"/>
</dbReference>
<keyword evidence="9" id="KW-0460">Magnesium</keyword>
<dbReference type="PANTHER" id="PTHR45630">
    <property type="entry name" value="CATION-TRANSPORTING ATPASE-RELATED"/>
    <property type="match status" value="1"/>
</dbReference>
<feature type="transmembrane region" description="Helical" evidence="14">
    <location>
        <begin position="115"/>
        <end position="134"/>
    </location>
</feature>
<dbReference type="GO" id="GO:0005789">
    <property type="term" value="C:endoplasmic reticulum membrane"/>
    <property type="evidence" value="ECO:0007669"/>
    <property type="project" value="UniProtKB-SubCell"/>
</dbReference>
<evidence type="ECO:0000256" key="13">
    <source>
        <dbReference type="SAM" id="MobiDB-lite"/>
    </source>
</evidence>
<keyword evidence="3" id="KW-0813">Transport</keyword>
<evidence type="ECO:0000256" key="6">
    <source>
        <dbReference type="ARBA" id="ARBA00022741"/>
    </source>
</evidence>
<reference evidence="18" key="1">
    <citation type="submission" date="2011-02" db="EMBL/GenBank/DDBJ databases">
        <title>The Genome Sequence of Capsaspora owczarzaki ATCC 30864.</title>
        <authorList>
            <person name="Russ C."/>
            <person name="Cuomo C."/>
            <person name="Burger G."/>
            <person name="Gray M.W."/>
            <person name="Holland P.W.H."/>
            <person name="King N."/>
            <person name="Lang F.B.F."/>
            <person name="Roger A.J."/>
            <person name="Ruiz-Trillo I."/>
            <person name="Young S.K."/>
            <person name="Zeng Q."/>
            <person name="Gargeya S."/>
            <person name="Alvarado L."/>
            <person name="Berlin A."/>
            <person name="Chapman S.B."/>
            <person name="Chen Z."/>
            <person name="Freedman E."/>
            <person name="Gellesch M."/>
            <person name="Goldberg J."/>
            <person name="Griggs A."/>
            <person name="Gujja S."/>
            <person name="Heilman E."/>
            <person name="Heiman D."/>
            <person name="Howarth C."/>
            <person name="Mehta T."/>
            <person name="Neiman D."/>
            <person name="Pearson M."/>
            <person name="Roberts A."/>
            <person name="Saif S."/>
            <person name="Shea T."/>
            <person name="Shenoy N."/>
            <person name="Sisk P."/>
            <person name="Stolte C."/>
            <person name="Sykes S."/>
            <person name="White J."/>
            <person name="Yandava C."/>
            <person name="Haas B."/>
            <person name="Nusbaum C."/>
            <person name="Birren B."/>
        </authorList>
    </citation>
    <scope>NUCLEOTIDE SEQUENCE</scope>
    <source>
        <strain evidence="18">ATCC 30864</strain>
    </source>
</reference>
<dbReference type="InterPro" id="IPR008250">
    <property type="entry name" value="ATPase_P-typ_transduc_dom_A_sf"/>
</dbReference>
<dbReference type="InterPro" id="IPR023298">
    <property type="entry name" value="ATPase_P-typ_TM_dom_sf"/>
</dbReference>
<dbReference type="Gene3D" id="3.40.50.1000">
    <property type="entry name" value="HAD superfamily/HAD-like"/>
    <property type="match status" value="1"/>
</dbReference>
<dbReference type="PROSITE" id="PS00154">
    <property type="entry name" value="ATPASE_E1_E2"/>
    <property type="match status" value="1"/>
</dbReference>
<dbReference type="SFLD" id="SFLDS00003">
    <property type="entry name" value="Haloacid_Dehalogenase"/>
    <property type="match status" value="1"/>
</dbReference>
<evidence type="ECO:0000256" key="5">
    <source>
        <dbReference type="ARBA" id="ARBA00022723"/>
    </source>
</evidence>
<feature type="transmembrane region" description="Helical" evidence="14">
    <location>
        <begin position="1097"/>
        <end position="1118"/>
    </location>
</feature>
<dbReference type="InterPro" id="IPR001757">
    <property type="entry name" value="P_typ_ATPase"/>
</dbReference>
<organism evidence="17 18">
    <name type="scientific">Capsaspora owczarzaki (strain ATCC 30864)</name>
    <dbReference type="NCBI Taxonomy" id="595528"/>
    <lineage>
        <taxon>Eukaryota</taxon>
        <taxon>Filasterea</taxon>
        <taxon>Capsaspora</taxon>
    </lineage>
</organism>
<keyword evidence="7" id="KW-0256">Endoplasmic reticulum</keyword>
<keyword evidence="5" id="KW-0479">Metal-binding</keyword>
<dbReference type="Gene3D" id="3.40.1110.10">
    <property type="entry name" value="Calcium-transporting ATPase, cytoplasmic domain N"/>
    <property type="match status" value="1"/>
</dbReference>
<dbReference type="GO" id="GO:0015662">
    <property type="term" value="F:P-type ion transporter activity"/>
    <property type="evidence" value="ECO:0007669"/>
    <property type="project" value="TreeGrafter"/>
</dbReference>
<dbReference type="SFLD" id="SFLDF00027">
    <property type="entry name" value="p-type_atpase"/>
    <property type="match status" value="1"/>
</dbReference>
<protein>
    <submittedName>
        <fullName evidence="17">ATPase type 13A</fullName>
    </submittedName>
</protein>
<comment type="similarity">
    <text evidence="2">Belongs to the cation transport ATPase (P-type) (TC 3.A.3) family. Type V subfamily.</text>
</comment>
<keyword evidence="8" id="KW-0067">ATP-binding</keyword>
<evidence type="ECO:0000313" key="17">
    <source>
        <dbReference type="EMBL" id="KJE93443.1"/>
    </source>
</evidence>
<evidence type="ECO:0000256" key="10">
    <source>
        <dbReference type="ARBA" id="ARBA00022967"/>
    </source>
</evidence>
<dbReference type="GO" id="GO:0016887">
    <property type="term" value="F:ATP hydrolysis activity"/>
    <property type="evidence" value="ECO:0007669"/>
    <property type="project" value="InterPro"/>
</dbReference>
<dbReference type="InterPro" id="IPR023299">
    <property type="entry name" value="ATPase_P-typ_cyto_dom_N"/>
</dbReference>
<name>A0A0D2WQU4_CAPO3</name>
<dbReference type="RefSeq" id="XP_004348060.1">
    <property type="nucleotide sequence ID" value="XM_004348010.2"/>
</dbReference>
<evidence type="ECO:0000256" key="11">
    <source>
        <dbReference type="ARBA" id="ARBA00022989"/>
    </source>
</evidence>
<dbReference type="STRING" id="595528.A0A0D2WQU4"/>
<dbReference type="OrthoDB" id="48943at2759"/>
<dbReference type="FunCoup" id="A0A0D2WQU4">
    <property type="interactions" value="505"/>
</dbReference>
<evidence type="ECO:0000256" key="3">
    <source>
        <dbReference type="ARBA" id="ARBA00022448"/>
    </source>
</evidence>